<keyword evidence="3" id="KW-0653">Protein transport</keyword>
<dbReference type="InterPro" id="IPR011989">
    <property type="entry name" value="ARM-like"/>
</dbReference>
<feature type="compositionally biased region" description="Polar residues" evidence="5">
    <location>
        <begin position="275"/>
        <end position="285"/>
    </location>
</feature>
<feature type="non-terminal residue" evidence="6">
    <location>
        <position position="1"/>
    </location>
</feature>
<name>A0AA88LCG2_ARTSF</name>
<feature type="region of interest" description="Disordered" evidence="5">
    <location>
        <begin position="257"/>
        <end position="285"/>
    </location>
</feature>
<dbReference type="PROSITE" id="PS50176">
    <property type="entry name" value="ARM_REPEAT"/>
    <property type="match status" value="1"/>
</dbReference>
<dbReference type="Gene3D" id="1.25.10.10">
    <property type="entry name" value="Leucine-rich Repeat Variant"/>
    <property type="match status" value="1"/>
</dbReference>
<comment type="caution">
    <text evidence="6">The sequence shown here is derived from an EMBL/GenBank/DDBJ whole genome shotgun (WGS) entry which is preliminary data.</text>
</comment>
<evidence type="ECO:0000256" key="1">
    <source>
        <dbReference type="ARBA" id="ARBA00010394"/>
    </source>
</evidence>
<organism evidence="6 7">
    <name type="scientific">Artemia franciscana</name>
    <name type="common">Brine shrimp</name>
    <name type="synonym">Artemia sanfranciscana</name>
    <dbReference type="NCBI Taxonomy" id="6661"/>
    <lineage>
        <taxon>Eukaryota</taxon>
        <taxon>Metazoa</taxon>
        <taxon>Ecdysozoa</taxon>
        <taxon>Arthropoda</taxon>
        <taxon>Crustacea</taxon>
        <taxon>Branchiopoda</taxon>
        <taxon>Anostraca</taxon>
        <taxon>Artemiidae</taxon>
        <taxon>Artemia</taxon>
    </lineage>
</organism>
<gene>
    <name evidence="6" type="ORF">QYM36_010776</name>
</gene>
<dbReference type="GO" id="GO:0015031">
    <property type="term" value="P:protein transport"/>
    <property type="evidence" value="ECO:0007669"/>
    <property type="project" value="UniProtKB-KW"/>
</dbReference>
<evidence type="ECO:0000256" key="4">
    <source>
        <dbReference type="PROSITE-ProRule" id="PRU00259"/>
    </source>
</evidence>
<evidence type="ECO:0000256" key="2">
    <source>
        <dbReference type="ARBA" id="ARBA00022448"/>
    </source>
</evidence>
<sequence>MADSDHMRLFKNKGKDQKYCLKHPLTTAVTTHPREKIILLNQRIGEGSQKQLSSSGDEQVNQQLIQTPAWTSSDAIQLNDGTEGAVHEPRRPELLKSFSTGFAGPNQAEEYLLGQSQSGRTAIPSYPPILPELQFEAGWALTNIAFGTSEQTRTVVMYGAIPAFVSLLTSRHTNVAEQAVCTLGNIAGDGAVLRDEYCLKHPLTTAVTTHPREKIILLNQRIGEGSQKQLSSSGDEQVNQQLIQTPAWTSSDAIQLNDGTEGAVHEPRRPELLKSFSTGFAGPNQ</sequence>
<dbReference type="SUPFAM" id="SSF48371">
    <property type="entry name" value="ARM repeat"/>
    <property type="match status" value="1"/>
</dbReference>
<evidence type="ECO:0000313" key="7">
    <source>
        <dbReference type="Proteomes" id="UP001187531"/>
    </source>
</evidence>
<dbReference type="AlphaFoldDB" id="A0AA88LCG2"/>
<dbReference type="InterPro" id="IPR016024">
    <property type="entry name" value="ARM-type_fold"/>
</dbReference>
<protein>
    <submittedName>
        <fullName evidence="6">Uncharacterized protein</fullName>
    </submittedName>
</protein>
<evidence type="ECO:0000256" key="3">
    <source>
        <dbReference type="ARBA" id="ARBA00022927"/>
    </source>
</evidence>
<feature type="compositionally biased region" description="Basic and acidic residues" evidence="5">
    <location>
        <begin position="263"/>
        <end position="272"/>
    </location>
</feature>
<comment type="similarity">
    <text evidence="1">Belongs to the importin alpha family.</text>
</comment>
<dbReference type="InterPro" id="IPR000225">
    <property type="entry name" value="Armadillo"/>
</dbReference>
<dbReference type="Pfam" id="PF00514">
    <property type="entry name" value="Arm"/>
    <property type="match status" value="1"/>
</dbReference>
<dbReference type="SMART" id="SM00185">
    <property type="entry name" value="ARM"/>
    <property type="match status" value="2"/>
</dbReference>
<reference evidence="6" key="1">
    <citation type="submission" date="2023-07" db="EMBL/GenBank/DDBJ databases">
        <title>Chromosome-level genome assembly of Artemia franciscana.</title>
        <authorList>
            <person name="Jo E."/>
        </authorList>
    </citation>
    <scope>NUCLEOTIDE SEQUENCE</scope>
    <source>
        <tissue evidence="6">Whole body</tissue>
    </source>
</reference>
<feature type="repeat" description="ARM" evidence="4">
    <location>
        <begin position="159"/>
        <end position="187"/>
    </location>
</feature>
<dbReference type="PANTHER" id="PTHR23316">
    <property type="entry name" value="IMPORTIN ALPHA"/>
    <property type="match status" value="1"/>
</dbReference>
<keyword evidence="2" id="KW-0813">Transport</keyword>
<dbReference type="EMBL" id="JAVRJZ010000012">
    <property type="protein sequence ID" value="KAK2716310.1"/>
    <property type="molecule type" value="Genomic_DNA"/>
</dbReference>
<evidence type="ECO:0000256" key="5">
    <source>
        <dbReference type="SAM" id="MobiDB-lite"/>
    </source>
</evidence>
<dbReference type="Proteomes" id="UP001187531">
    <property type="component" value="Unassembled WGS sequence"/>
</dbReference>
<evidence type="ECO:0000313" key="6">
    <source>
        <dbReference type="EMBL" id="KAK2716310.1"/>
    </source>
</evidence>
<keyword evidence="7" id="KW-1185">Reference proteome</keyword>
<accession>A0AA88LCG2</accession>
<proteinExistence type="inferred from homology"/>